<reference evidence="2" key="1">
    <citation type="journal article" date="2019" name="Nat. Commun.">
        <title>The genome of broomcorn millet.</title>
        <authorList>
            <person name="Zou C."/>
            <person name="Miki D."/>
            <person name="Li D."/>
            <person name="Tang Q."/>
            <person name="Xiao L."/>
            <person name="Rajput S."/>
            <person name="Deng P."/>
            <person name="Jia W."/>
            <person name="Huang R."/>
            <person name="Zhang M."/>
            <person name="Sun Y."/>
            <person name="Hu J."/>
            <person name="Fu X."/>
            <person name="Schnable P.S."/>
            <person name="Li F."/>
            <person name="Zhang H."/>
            <person name="Feng B."/>
            <person name="Zhu X."/>
            <person name="Liu R."/>
            <person name="Schnable J.C."/>
            <person name="Zhu J.-K."/>
            <person name="Zhang H."/>
        </authorList>
    </citation>
    <scope>NUCLEOTIDE SEQUENCE [LARGE SCALE GENOMIC DNA]</scope>
</reference>
<keyword evidence="2" id="KW-1185">Reference proteome</keyword>
<accession>A0A3L6T340</accession>
<dbReference type="Proteomes" id="UP000275267">
    <property type="component" value="Unassembled WGS sequence"/>
</dbReference>
<dbReference type="PANTHER" id="PTHR34835">
    <property type="entry name" value="OS07G0283600 PROTEIN-RELATED"/>
    <property type="match status" value="1"/>
</dbReference>
<dbReference type="STRING" id="4540.A0A3L6T340"/>
<proteinExistence type="predicted"/>
<dbReference type="PANTHER" id="PTHR34835:SF34">
    <property type="entry name" value="OS08G0555500 PROTEIN"/>
    <property type="match status" value="1"/>
</dbReference>
<evidence type="ECO:0000313" key="2">
    <source>
        <dbReference type="Proteomes" id="UP000275267"/>
    </source>
</evidence>
<organism evidence="1 2">
    <name type="scientific">Panicum miliaceum</name>
    <name type="common">Proso millet</name>
    <name type="synonym">Broomcorn millet</name>
    <dbReference type="NCBI Taxonomy" id="4540"/>
    <lineage>
        <taxon>Eukaryota</taxon>
        <taxon>Viridiplantae</taxon>
        <taxon>Streptophyta</taxon>
        <taxon>Embryophyta</taxon>
        <taxon>Tracheophyta</taxon>
        <taxon>Spermatophyta</taxon>
        <taxon>Magnoliopsida</taxon>
        <taxon>Liliopsida</taxon>
        <taxon>Poales</taxon>
        <taxon>Poaceae</taxon>
        <taxon>PACMAD clade</taxon>
        <taxon>Panicoideae</taxon>
        <taxon>Panicodae</taxon>
        <taxon>Paniceae</taxon>
        <taxon>Panicinae</taxon>
        <taxon>Panicum</taxon>
        <taxon>Panicum sect. Panicum</taxon>
    </lineage>
</organism>
<dbReference type="AlphaFoldDB" id="A0A3L6T340"/>
<evidence type="ECO:0000313" key="1">
    <source>
        <dbReference type="EMBL" id="RLN31120.1"/>
    </source>
</evidence>
<protein>
    <submittedName>
        <fullName evidence="1">Uncharacterized protein</fullName>
    </submittedName>
</protein>
<gene>
    <name evidence="1" type="ORF">C2845_PM05G13030</name>
</gene>
<dbReference type="OrthoDB" id="695768at2759"/>
<dbReference type="EMBL" id="PQIB02000003">
    <property type="protein sequence ID" value="RLN31120.1"/>
    <property type="molecule type" value="Genomic_DNA"/>
</dbReference>
<name>A0A3L6T340_PANMI</name>
<sequence length="137" mass="15924">MPIQRMLVENLIEKFNVVDRTFTIQGHVVSISPWDVYCILGLVDKGEKIEINRKQAHRKWFSVYKQKGDTAITFKYLEERIPREADADHFARMFVLYAIGTILAPCSKGYVASNYLEFVVNVSRIKDLNRARFTLAH</sequence>
<comment type="caution">
    <text evidence="1">The sequence shown here is derived from an EMBL/GenBank/DDBJ whole genome shotgun (WGS) entry which is preliminary data.</text>
</comment>